<dbReference type="Gene3D" id="1.10.287.130">
    <property type="match status" value="1"/>
</dbReference>
<dbReference type="PRINTS" id="PR00344">
    <property type="entry name" value="BCTRLSENSOR"/>
</dbReference>
<dbReference type="Proteomes" id="UP000628017">
    <property type="component" value="Unassembled WGS sequence"/>
</dbReference>
<keyword evidence="8 18" id="KW-0812">Transmembrane</keyword>
<dbReference type="FunFam" id="1.10.287.130:FF:000049">
    <property type="entry name" value="C4-dicarboxylate transport sensor protein DctB"/>
    <property type="match status" value="1"/>
</dbReference>
<dbReference type="InterPro" id="IPR003661">
    <property type="entry name" value="HisK_dim/P_dom"/>
</dbReference>
<evidence type="ECO:0000259" key="19">
    <source>
        <dbReference type="PROSITE" id="PS50109"/>
    </source>
</evidence>
<keyword evidence="17" id="KW-0175">Coiled coil</keyword>
<evidence type="ECO:0000313" key="21">
    <source>
        <dbReference type="Proteomes" id="UP000628017"/>
    </source>
</evidence>
<evidence type="ECO:0000256" key="11">
    <source>
        <dbReference type="ARBA" id="ARBA00022840"/>
    </source>
</evidence>
<evidence type="ECO:0000256" key="8">
    <source>
        <dbReference type="ARBA" id="ARBA00022692"/>
    </source>
</evidence>
<feature type="coiled-coil region" evidence="17">
    <location>
        <begin position="315"/>
        <end position="356"/>
    </location>
</feature>
<dbReference type="InterPro" id="IPR036097">
    <property type="entry name" value="HisK_dim/P_sf"/>
</dbReference>
<comment type="function">
    <text evidence="15">Member of the two-component regulatory system DctB/DctD involved in the transport of C4-dicarboxylates. DctB functions as a membrane-associated protein kinase that phosphorylates DctD in response to environmental signals.</text>
</comment>
<dbReference type="InterPro" id="IPR003594">
    <property type="entry name" value="HATPase_dom"/>
</dbReference>
<dbReference type="InterPro" id="IPR029151">
    <property type="entry name" value="Sensor-like_sf"/>
</dbReference>
<dbReference type="SUPFAM" id="SSF47384">
    <property type="entry name" value="Homodimeric domain of signal transducing histidine kinase"/>
    <property type="match status" value="1"/>
</dbReference>
<feature type="domain" description="Histidine kinase" evidence="19">
    <location>
        <begin position="365"/>
        <end position="575"/>
    </location>
</feature>
<comment type="subcellular location">
    <subcellularLocation>
        <location evidence="2">Cell inner membrane</location>
        <topology evidence="2">Multi-pass membrane protein</topology>
    </subcellularLocation>
</comment>
<dbReference type="InterPro" id="IPR036890">
    <property type="entry name" value="HATPase_C_sf"/>
</dbReference>
<gene>
    <name evidence="20" type="ORF">GCM10011498_26690</name>
</gene>
<dbReference type="PIRSF" id="PIRSF036431">
    <property type="entry name" value="STHK_DctB"/>
    <property type="match status" value="1"/>
</dbReference>
<dbReference type="PANTHER" id="PTHR43065">
    <property type="entry name" value="SENSOR HISTIDINE KINASE"/>
    <property type="match status" value="1"/>
</dbReference>
<evidence type="ECO:0000256" key="14">
    <source>
        <dbReference type="ARBA" id="ARBA00023136"/>
    </source>
</evidence>
<dbReference type="Pfam" id="PF02518">
    <property type="entry name" value="HATPase_c"/>
    <property type="match status" value="1"/>
</dbReference>
<evidence type="ECO:0000256" key="4">
    <source>
        <dbReference type="ARBA" id="ARBA00022475"/>
    </source>
</evidence>
<dbReference type="SMART" id="SM00387">
    <property type="entry name" value="HATPase_c"/>
    <property type="match status" value="1"/>
</dbReference>
<dbReference type="CDD" id="cd00082">
    <property type="entry name" value="HisKA"/>
    <property type="match status" value="1"/>
</dbReference>
<evidence type="ECO:0000256" key="7">
    <source>
        <dbReference type="ARBA" id="ARBA00022679"/>
    </source>
</evidence>
<dbReference type="SMART" id="SM00388">
    <property type="entry name" value="HisKA"/>
    <property type="match status" value="1"/>
</dbReference>
<keyword evidence="13" id="KW-0902">Two-component regulatory system</keyword>
<proteinExistence type="predicted"/>
<dbReference type="EMBL" id="BMKA01000003">
    <property type="protein sequence ID" value="GGA24339.1"/>
    <property type="molecule type" value="Genomic_DNA"/>
</dbReference>
<dbReference type="InterPro" id="IPR005467">
    <property type="entry name" value="His_kinase_dom"/>
</dbReference>
<dbReference type="PANTHER" id="PTHR43065:SF46">
    <property type="entry name" value="C4-DICARBOXYLATE TRANSPORT SENSOR PROTEIN DCTB"/>
    <property type="match status" value="1"/>
</dbReference>
<name>A0A916R0K0_9RHOB</name>
<sequence length="587" mass="65370">MNATEPEPRRRSHWVLRAGVLAFLVATGVLIWLSNIYFTQRFSEATRADAEAQMTLYSGRLVSELHRNSVVPLLLSRDTTLISALNTDDYVGTSQRLISYKDEIGAKSIVLLDDGGRVVAASDRRELGTVLRDSTFFIEALRSPDTVFTTNGVKEGALGFYYSRKMQSQKETVGVILIEVDLDQLFDRWSTRDSIIFVSDSEEVIILSTERQFRHQTLEAALANQPALSAVERAWQATGDWNRSVVNANFQGQPLFRLDQKIPFQGWKLSYLASFEDVRARVNAVLALEMMVLAIVTALGFYYLSRRAIRQSFLFQAESRELRALNERLQNEIAERERVEKDLEVAEQSLAQSSKLAALGEMSAAVSHELNQPLAAMRTYLAGAKLLLQRRRPAEAMSSFQRIDDLIERMGSITRQLKSYARKGGDDLVAVDMRDAVNASLSMMSPQLSQMKVEILSNLPPDPVMVLADQVRVEQVIVNLLRNALDATKLQEDRRIAITLTGGSTIKLAVEDNGKGIENLDELFEPFYTTKKPGDGVGLGLAISSGIAKDLGGRLIARNAQSGGAVFEFWLPELDKSQIKTQTQAAE</sequence>
<dbReference type="Pfam" id="PF00512">
    <property type="entry name" value="HisKA"/>
    <property type="match status" value="1"/>
</dbReference>
<keyword evidence="21" id="KW-1185">Reference proteome</keyword>
<dbReference type="SUPFAM" id="SSF55874">
    <property type="entry name" value="ATPase domain of HSP90 chaperone/DNA topoisomerase II/histidine kinase"/>
    <property type="match status" value="1"/>
</dbReference>
<evidence type="ECO:0000256" key="5">
    <source>
        <dbReference type="ARBA" id="ARBA00022519"/>
    </source>
</evidence>
<evidence type="ECO:0000256" key="2">
    <source>
        <dbReference type="ARBA" id="ARBA00004429"/>
    </source>
</evidence>
<evidence type="ECO:0000256" key="12">
    <source>
        <dbReference type="ARBA" id="ARBA00022989"/>
    </source>
</evidence>
<dbReference type="SUPFAM" id="SSF103190">
    <property type="entry name" value="Sensory domain-like"/>
    <property type="match status" value="1"/>
</dbReference>
<dbReference type="PROSITE" id="PS50109">
    <property type="entry name" value="HIS_KIN"/>
    <property type="match status" value="1"/>
</dbReference>
<keyword evidence="4" id="KW-1003">Cell membrane</keyword>
<dbReference type="Gene3D" id="3.30.450.20">
    <property type="entry name" value="PAS domain"/>
    <property type="match status" value="1"/>
</dbReference>
<dbReference type="GO" id="GO:0005886">
    <property type="term" value="C:plasma membrane"/>
    <property type="evidence" value="ECO:0007669"/>
    <property type="project" value="UniProtKB-SubCell"/>
</dbReference>
<dbReference type="EC" id="2.7.13.3" evidence="3"/>
<evidence type="ECO:0000256" key="15">
    <source>
        <dbReference type="ARBA" id="ARBA00059004"/>
    </source>
</evidence>
<reference evidence="20" key="1">
    <citation type="journal article" date="2014" name="Int. J. Syst. Evol. Microbiol.">
        <title>Complete genome sequence of Corynebacterium casei LMG S-19264T (=DSM 44701T), isolated from a smear-ripened cheese.</title>
        <authorList>
            <consortium name="US DOE Joint Genome Institute (JGI-PGF)"/>
            <person name="Walter F."/>
            <person name="Albersmeier A."/>
            <person name="Kalinowski J."/>
            <person name="Ruckert C."/>
        </authorList>
    </citation>
    <scope>NUCLEOTIDE SEQUENCE</scope>
    <source>
        <strain evidence="20">CGMCC 1.15880</strain>
    </source>
</reference>
<evidence type="ECO:0000256" key="3">
    <source>
        <dbReference type="ARBA" id="ARBA00012438"/>
    </source>
</evidence>
<protein>
    <recommendedName>
        <fullName evidence="16">C4-dicarboxylate transport sensor protein DctB</fullName>
        <ecNumber evidence="3">2.7.13.3</ecNumber>
    </recommendedName>
</protein>
<feature type="transmembrane region" description="Helical" evidence="18">
    <location>
        <begin position="284"/>
        <end position="304"/>
    </location>
</feature>
<feature type="transmembrane region" description="Helical" evidence="18">
    <location>
        <begin position="14"/>
        <end position="33"/>
    </location>
</feature>
<dbReference type="RefSeq" id="WP_188676173.1">
    <property type="nucleotide sequence ID" value="NZ_BMKA01000003.1"/>
</dbReference>
<dbReference type="GO" id="GO:0005524">
    <property type="term" value="F:ATP binding"/>
    <property type="evidence" value="ECO:0007669"/>
    <property type="project" value="UniProtKB-KW"/>
</dbReference>
<dbReference type="InterPro" id="IPR017055">
    <property type="entry name" value="Sig_transdc_His_kinase_DctB"/>
</dbReference>
<keyword evidence="10 20" id="KW-0418">Kinase</keyword>
<evidence type="ECO:0000256" key="16">
    <source>
        <dbReference type="ARBA" id="ARBA00073143"/>
    </source>
</evidence>
<evidence type="ECO:0000256" key="13">
    <source>
        <dbReference type="ARBA" id="ARBA00023012"/>
    </source>
</evidence>
<comment type="caution">
    <text evidence="20">The sequence shown here is derived from an EMBL/GenBank/DDBJ whole genome shotgun (WGS) entry which is preliminary data.</text>
</comment>
<dbReference type="AlphaFoldDB" id="A0A916R0K0"/>
<evidence type="ECO:0000256" key="18">
    <source>
        <dbReference type="SAM" id="Phobius"/>
    </source>
</evidence>
<evidence type="ECO:0000256" key="6">
    <source>
        <dbReference type="ARBA" id="ARBA00022553"/>
    </source>
</evidence>
<evidence type="ECO:0000256" key="10">
    <source>
        <dbReference type="ARBA" id="ARBA00022777"/>
    </source>
</evidence>
<comment type="catalytic activity">
    <reaction evidence="1">
        <text>ATP + protein L-histidine = ADP + protein N-phospho-L-histidine.</text>
        <dbReference type="EC" id="2.7.13.3"/>
    </reaction>
</comment>
<evidence type="ECO:0000313" key="20">
    <source>
        <dbReference type="EMBL" id="GGA24339.1"/>
    </source>
</evidence>
<dbReference type="GO" id="GO:0000155">
    <property type="term" value="F:phosphorelay sensor kinase activity"/>
    <property type="evidence" value="ECO:0007669"/>
    <property type="project" value="InterPro"/>
</dbReference>
<evidence type="ECO:0000256" key="9">
    <source>
        <dbReference type="ARBA" id="ARBA00022741"/>
    </source>
</evidence>
<accession>A0A916R0K0</accession>
<keyword evidence="6" id="KW-0597">Phosphoprotein</keyword>
<keyword evidence="7" id="KW-0808">Transferase</keyword>
<keyword evidence="14 18" id="KW-0472">Membrane</keyword>
<keyword evidence="5" id="KW-0997">Cell inner membrane</keyword>
<evidence type="ECO:0000256" key="1">
    <source>
        <dbReference type="ARBA" id="ARBA00000085"/>
    </source>
</evidence>
<keyword evidence="12 18" id="KW-1133">Transmembrane helix</keyword>
<evidence type="ECO:0000256" key="17">
    <source>
        <dbReference type="SAM" id="Coils"/>
    </source>
</evidence>
<keyword evidence="11" id="KW-0067">ATP-binding</keyword>
<organism evidence="20 21">
    <name type="scientific">Neptunicoccus cionae</name>
    <dbReference type="NCBI Taxonomy" id="2035344"/>
    <lineage>
        <taxon>Bacteria</taxon>
        <taxon>Pseudomonadati</taxon>
        <taxon>Pseudomonadota</taxon>
        <taxon>Alphaproteobacteria</taxon>
        <taxon>Rhodobacterales</taxon>
        <taxon>Paracoccaceae</taxon>
        <taxon>Neptunicoccus</taxon>
    </lineage>
</organism>
<keyword evidence="9" id="KW-0547">Nucleotide-binding</keyword>
<reference evidence="20" key="2">
    <citation type="submission" date="2020-09" db="EMBL/GenBank/DDBJ databases">
        <authorList>
            <person name="Sun Q."/>
            <person name="Zhou Y."/>
        </authorList>
    </citation>
    <scope>NUCLEOTIDE SEQUENCE</scope>
    <source>
        <strain evidence="20">CGMCC 1.15880</strain>
    </source>
</reference>
<dbReference type="InterPro" id="IPR004358">
    <property type="entry name" value="Sig_transdc_His_kin-like_C"/>
</dbReference>
<dbReference type="Gene3D" id="3.30.565.10">
    <property type="entry name" value="Histidine kinase-like ATPase, C-terminal domain"/>
    <property type="match status" value="1"/>
</dbReference>